<evidence type="ECO:0000256" key="6">
    <source>
        <dbReference type="SAM" id="Phobius"/>
    </source>
</evidence>
<gene>
    <name evidence="10" type="ORF">LIZ65_09270</name>
</gene>
<evidence type="ECO:0000256" key="2">
    <source>
        <dbReference type="ARBA" id="ARBA00022801"/>
    </source>
</evidence>
<dbReference type="Gene3D" id="2.60.120.260">
    <property type="entry name" value="Galactose-binding domain-like"/>
    <property type="match status" value="2"/>
</dbReference>
<evidence type="ECO:0000256" key="1">
    <source>
        <dbReference type="ARBA" id="ARBA00009865"/>
    </source>
</evidence>
<comment type="similarity">
    <text evidence="1">Belongs to the glycosyl hydrolase 43 family.</text>
</comment>
<dbReference type="InterPro" id="IPR008979">
    <property type="entry name" value="Galactose-bd-like_sf"/>
</dbReference>
<feature type="coiled-coil region" evidence="4">
    <location>
        <begin position="194"/>
        <end position="237"/>
    </location>
</feature>
<keyword evidence="11" id="KW-1185">Reference proteome</keyword>
<keyword evidence="7" id="KW-0732">Signal</keyword>
<feature type="region of interest" description="Disordered" evidence="5">
    <location>
        <begin position="1004"/>
        <end position="1044"/>
    </location>
</feature>
<evidence type="ECO:0000256" key="5">
    <source>
        <dbReference type="SAM" id="MobiDB-lite"/>
    </source>
</evidence>
<evidence type="ECO:0000313" key="10">
    <source>
        <dbReference type="EMBL" id="MCB7387478.1"/>
    </source>
</evidence>
<organism evidence="10 11">
    <name type="scientific">Bariatricus massiliensis</name>
    <dbReference type="NCBI Taxonomy" id="1745713"/>
    <lineage>
        <taxon>Bacteria</taxon>
        <taxon>Bacillati</taxon>
        <taxon>Bacillota</taxon>
        <taxon>Clostridia</taxon>
        <taxon>Lachnospirales</taxon>
        <taxon>Lachnospiraceae</taxon>
        <taxon>Bariatricus</taxon>
    </lineage>
</organism>
<dbReference type="SUPFAM" id="SSF75005">
    <property type="entry name" value="Arabinanase/levansucrase/invertase"/>
    <property type="match status" value="2"/>
</dbReference>
<evidence type="ECO:0000256" key="4">
    <source>
        <dbReference type="SAM" id="Coils"/>
    </source>
</evidence>
<keyword evidence="6" id="KW-0472">Membrane</keyword>
<dbReference type="SUPFAM" id="SSF49785">
    <property type="entry name" value="Galactose-binding domain-like"/>
    <property type="match status" value="2"/>
</dbReference>
<dbReference type="InterPro" id="IPR011081">
    <property type="entry name" value="Big_4"/>
</dbReference>
<keyword evidence="2" id="KW-0378">Hydrolase</keyword>
<comment type="caution">
    <text evidence="10">The sequence shown here is derived from an EMBL/GenBank/DDBJ whole genome shotgun (WGS) entry which is preliminary data.</text>
</comment>
<evidence type="ECO:0000313" key="11">
    <source>
        <dbReference type="Proteomes" id="UP001299546"/>
    </source>
</evidence>
<feature type="domain" description="F5/8 type C" evidence="8">
    <location>
        <begin position="47"/>
        <end position="163"/>
    </location>
</feature>
<dbReference type="InterPro" id="IPR006710">
    <property type="entry name" value="Glyco_hydro_43"/>
</dbReference>
<feature type="domain" description="Bacterial Ig-like" evidence="9">
    <location>
        <begin position="931"/>
        <end position="977"/>
    </location>
</feature>
<keyword evidence="4" id="KW-0175">Coiled coil</keyword>
<keyword evidence="3" id="KW-0326">Glycosidase</keyword>
<sequence length="1073" mass="118660">MKTLRKINVLVLGLALALSTLPPSSSVKAEEGVSWLEQAQMSVEDCISQHASTPIANILDGDKNTLWSTDWTGPGDEYPADVFTINLGELKDNVSQVKYTPRQDDINGKVKKYQILTGESKDAMKVAAGGYWEFSDTDRGDNEDKFATFASRKAQYITLRVWDTSINVSGGETKHTTTCAEFNVGVQEGVVSGQDQLAALIEAAKEKLAESEDADYKAQLQEKIDRAEADIAQFEVLANEDTAVHIGSLERAIAGELELKVSVKYVPSEASGYESAKMLDGDKSTFFESSWADESFYFEAGDYLVFDLGKTVSNLSKITYTPRQDSQNGRVKRHRIWTSNENLEGVDVTGEQEFLDEHFEYMATGLWDVTSMDDYVSSFRPVNARYIALQAFSIGGDGNTIGCAEMQFGQGADVDDGQGRIAELITELKEIKEASDKPAVVDAIEKKLSEVEGETFTPESVVLIEKELQKLVDLYTNVGNVTEIKSGEVWLDTDGAVIQAHSGNINYDEKTKTYYWYGDHKGTDNVNTGATSGNPAVGVSCYSSKDLYNWKNEGVVFPVFNNPQLVDGSEPSDDYPLYLSEETEEYKNSPLQEFPGYTSGGGGPVVAKAPFPTLSQYSTPEFIEEANALYEGMSYEDKRALYLNFNWNKVVERPKVMYNESTGKYVMWWHQDGPAAGQYYDAMGGVAVSDSPIGPFKFLGTKRLLPDNPTDAGMLRDMNVFVDDDGTGYLIYASEENATTIIHRLNEEYTDVAGTEEGKDWVKVFPGHYREAPAVFQEGDTYYMVTSGQSGWNPNPCKWSWVKGDIMSTDWAENQTFCVGDYDLSGNPVSDPNRGTTFHSQSTFILPVRDTEGNKIPGQYVYIGDRWIPNDLKDSRYIWLPLEFDAEAKAMTMEWKDAWKFEEVFPGQTEEPEMPLKITGVTKPEGLEVKIGTVFKDLKLPHSVTALLENGEERQLEVSWKEEGYVKDREGKATLTGELVLTEGVENPEGIEAEIDVIVVKGISEPDKPVDPDGPGNEKPGTEKPLGEGNQKPGNGTTDKVQTGDTVNTGVWVVLVIASIGLAGAVGYKKRKR</sequence>
<evidence type="ECO:0000259" key="9">
    <source>
        <dbReference type="Pfam" id="PF07532"/>
    </source>
</evidence>
<dbReference type="InterPro" id="IPR000421">
    <property type="entry name" value="FA58C"/>
</dbReference>
<dbReference type="RefSeq" id="WP_066737535.1">
    <property type="nucleotide sequence ID" value="NZ_JAJCIQ010000005.1"/>
</dbReference>
<dbReference type="PANTHER" id="PTHR22925">
    <property type="entry name" value="GLYCOSYL HYDROLASE 43 FAMILY MEMBER"/>
    <property type="match status" value="1"/>
</dbReference>
<proteinExistence type="inferred from homology"/>
<feature type="signal peptide" evidence="7">
    <location>
        <begin position="1"/>
        <end position="29"/>
    </location>
</feature>
<reference evidence="10 11" key="1">
    <citation type="submission" date="2021-10" db="EMBL/GenBank/DDBJ databases">
        <title>Collection of gut derived symbiotic bacterial strains cultured from healthy donors.</title>
        <authorList>
            <person name="Lin H."/>
            <person name="Littmann E."/>
            <person name="Kohout C."/>
            <person name="Pamer E.G."/>
        </authorList>
    </citation>
    <scope>NUCLEOTIDE SEQUENCE [LARGE SCALE GENOMIC DNA]</scope>
    <source>
        <strain evidence="10 11">DFI.1.165</strain>
    </source>
</reference>
<keyword evidence="6" id="KW-1133">Transmembrane helix</keyword>
<feature type="chain" id="PRO_5045762832" evidence="7">
    <location>
        <begin position="30"/>
        <end position="1073"/>
    </location>
</feature>
<dbReference type="Pfam" id="PF00754">
    <property type="entry name" value="F5_F8_type_C"/>
    <property type="match status" value="2"/>
</dbReference>
<dbReference type="PANTHER" id="PTHR22925:SF3">
    <property type="entry name" value="GLYCOSYL HYDROLASE FAMILY PROTEIN 43"/>
    <property type="match status" value="1"/>
</dbReference>
<protein>
    <submittedName>
        <fullName evidence="10">Discoidin domain-containing protein</fullName>
    </submittedName>
</protein>
<dbReference type="Proteomes" id="UP001299546">
    <property type="component" value="Unassembled WGS sequence"/>
</dbReference>
<keyword evidence="6" id="KW-0812">Transmembrane</keyword>
<dbReference type="Pfam" id="PF04616">
    <property type="entry name" value="Glyco_hydro_43"/>
    <property type="match status" value="1"/>
</dbReference>
<feature type="compositionally biased region" description="Polar residues" evidence="5">
    <location>
        <begin position="1032"/>
        <end position="1044"/>
    </location>
</feature>
<dbReference type="InterPro" id="IPR023296">
    <property type="entry name" value="Glyco_hydro_beta-prop_sf"/>
</dbReference>
<dbReference type="CDD" id="cd18825">
    <property type="entry name" value="GH43_CtGH43-like"/>
    <property type="match status" value="1"/>
</dbReference>
<dbReference type="Gene3D" id="2.115.10.20">
    <property type="entry name" value="Glycosyl hydrolase domain, family 43"/>
    <property type="match status" value="1"/>
</dbReference>
<feature type="transmembrane region" description="Helical" evidence="6">
    <location>
        <begin position="1050"/>
        <end position="1068"/>
    </location>
</feature>
<feature type="domain" description="F5/8 type C" evidence="8">
    <location>
        <begin position="269"/>
        <end position="401"/>
    </location>
</feature>
<evidence type="ECO:0000259" key="8">
    <source>
        <dbReference type="Pfam" id="PF00754"/>
    </source>
</evidence>
<accession>A0ABS8DGD6</accession>
<dbReference type="EMBL" id="JAJCIS010000004">
    <property type="protein sequence ID" value="MCB7387478.1"/>
    <property type="molecule type" value="Genomic_DNA"/>
</dbReference>
<evidence type="ECO:0000256" key="3">
    <source>
        <dbReference type="ARBA" id="ARBA00023295"/>
    </source>
</evidence>
<name>A0ABS8DGD6_9FIRM</name>
<evidence type="ECO:0000256" key="7">
    <source>
        <dbReference type="SAM" id="SignalP"/>
    </source>
</evidence>
<dbReference type="Pfam" id="PF07532">
    <property type="entry name" value="Big_4"/>
    <property type="match status" value="1"/>
</dbReference>